<dbReference type="Pfam" id="PF25614">
    <property type="entry name" value="PhiKZ_VTX"/>
    <property type="match status" value="1"/>
</dbReference>
<evidence type="ECO:0000313" key="1">
    <source>
        <dbReference type="EMBL" id="ANZ49079.1"/>
    </source>
</evidence>
<dbReference type="EMBL" id="KX397367">
    <property type="protein sequence ID" value="ANZ49079.1"/>
    <property type="molecule type" value="Genomic_DNA"/>
</dbReference>
<organism evidence="1 2">
    <name type="scientific">Erwinia phage vB_EamM_EarlPhillipIV</name>
    <dbReference type="NCBI Taxonomy" id="1883372"/>
    <lineage>
        <taxon>Viruses</taxon>
        <taxon>Duplodnaviria</taxon>
        <taxon>Heunggongvirae</taxon>
        <taxon>Uroviricota</taxon>
        <taxon>Caudoviricetes</taxon>
        <taxon>Chimalliviridae</taxon>
        <taxon>Derbicusvirus</taxon>
        <taxon>Derbicusvirus derbicus</taxon>
    </lineage>
</organism>
<reference evidence="1 2" key="1">
    <citation type="submission" date="2016-06" db="EMBL/GenBank/DDBJ databases">
        <authorList>
            <person name="Kjaerup R.B."/>
            <person name="Dalgaard T.S."/>
            <person name="Juul-Madsen H.R."/>
        </authorList>
    </citation>
    <scope>NUCLEOTIDE SEQUENCE [LARGE SCALE GENOMIC DNA]</scope>
</reference>
<evidence type="ECO:0000313" key="2">
    <source>
        <dbReference type="Proteomes" id="UP000201594"/>
    </source>
</evidence>
<dbReference type="InterPro" id="IPR057921">
    <property type="entry name" value="PhiKZ_VTX"/>
</dbReference>
<sequence>MALENAYKGFHFTSFNLEKIKADLDLARVQNQTIAMSEQIHYVIETATVAGFPLPIVHDGIVYVDARPFTKLDREGKLQIRDVLEHDLRLDEARWELVWTNPAVNRQSLMSQFPYYHEIFSTWVADAISHTYGLTPYQSSQIKALAALFSIGHFYNGVPDELTAYRLQEMVGKELYLPMQIFESVTGRTEFFIPRDAAEFVEMVVKADVTPRLREFNISALLQNLSGAFFGVSFAKQLTSSAVEYAPSMLVIMKACLENSTYNRTRLGQVVKRSKVTKVHDKFVRSYEITLNEHTKPPVDFKEF</sequence>
<dbReference type="RefSeq" id="YP_009278542.1">
    <property type="nucleotide sequence ID" value="NC_031007.1"/>
</dbReference>
<dbReference type="OrthoDB" id="6141at10239"/>
<accession>A0A1B2ICT8</accession>
<name>A0A1B2ICT8_9CAUD</name>
<gene>
    <name evidence="1" type="ORF">EARLPHILLIPIV_230</name>
</gene>
<proteinExistence type="predicted"/>
<dbReference type="GeneID" id="29061833"/>
<protein>
    <submittedName>
        <fullName evidence="1">Uncharacterized protein</fullName>
    </submittedName>
</protein>
<dbReference type="Proteomes" id="UP000201594">
    <property type="component" value="Segment"/>
</dbReference>
<dbReference type="KEGG" id="vg:29061833"/>